<evidence type="ECO:0000313" key="2">
    <source>
        <dbReference type="EnsemblMetazoa" id="Aqu2.1.34517_001"/>
    </source>
</evidence>
<protein>
    <submittedName>
        <fullName evidence="2">Uncharacterized protein</fullName>
    </submittedName>
</protein>
<dbReference type="InParanoid" id="A0A1X7V4Q3"/>
<keyword evidence="1" id="KW-0472">Membrane</keyword>
<sequence>MLIFCSVFVSYLFFYFSLPFFLLFSIPYFPFPYYYNYCYCCCYYYNKIRHNAVDRRKTKRESP</sequence>
<feature type="transmembrane region" description="Helical" evidence="1">
    <location>
        <begin position="12"/>
        <end position="35"/>
    </location>
</feature>
<name>A0A1X7V4Q3_AMPQE</name>
<dbReference type="EnsemblMetazoa" id="Aqu2.1.34517_001">
    <property type="protein sequence ID" value="Aqu2.1.34517_001"/>
    <property type="gene ID" value="Aqu2.1.34517"/>
</dbReference>
<reference evidence="2" key="1">
    <citation type="submission" date="2017-05" db="UniProtKB">
        <authorList>
            <consortium name="EnsemblMetazoa"/>
        </authorList>
    </citation>
    <scope>IDENTIFICATION</scope>
</reference>
<organism evidence="2">
    <name type="scientific">Amphimedon queenslandica</name>
    <name type="common">Sponge</name>
    <dbReference type="NCBI Taxonomy" id="400682"/>
    <lineage>
        <taxon>Eukaryota</taxon>
        <taxon>Metazoa</taxon>
        <taxon>Porifera</taxon>
        <taxon>Demospongiae</taxon>
        <taxon>Heteroscleromorpha</taxon>
        <taxon>Haplosclerida</taxon>
        <taxon>Niphatidae</taxon>
        <taxon>Amphimedon</taxon>
    </lineage>
</organism>
<keyword evidence="1" id="KW-1133">Transmembrane helix</keyword>
<proteinExistence type="predicted"/>
<evidence type="ECO:0000256" key="1">
    <source>
        <dbReference type="SAM" id="Phobius"/>
    </source>
</evidence>
<dbReference type="AlphaFoldDB" id="A0A1X7V4Q3"/>
<accession>A0A1X7V4Q3</accession>
<keyword evidence="1" id="KW-0812">Transmembrane</keyword>